<feature type="non-terminal residue" evidence="2">
    <location>
        <position position="68"/>
    </location>
</feature>
<comment type="caution">
    <text evidence="2">The sequence shown here is derived from an EMBL/GenBank/DDBJ whole genome shotgun (WGS) entry which is preliminary data.</text>
</comment>
<organism evidence="2 3">
    <name type="scientific">Rhizopogon vesiculosus</name>
    <dbReference type="NCBI Taxonomy" id="180088"/>
    <lineage>
        <taxon>Eukaryota</taxon>
        <taxon>Fungi</taxon>
        <taxon>Dikarya</taxon>
        <taxon>Basidiomycota</taxon>
        <taxon>Agaricomycotina</taxon>
        <taxon>Agaricomycetes</taxon>
        <taxon>Agaricomycetidae</taxon>
        <taxon>Boletales</taxon>
        <taxon>Suillineae</taxon>
        <taxon>Rhizopogonaceae</taxon>
        <taxon>Rhizopogon</taxon>
    </lineage>
</organism>
<sequence>MLMHFHGGGVGHQSTRHAADWFLADCDKLDKRSNVSNNDNSNDDDDQDDQDDQDEEELNISKLLFLAP</sequence>
<dbReference type="EMBL" id="LVVM01006102">
    <property type="protein sequence ID" value="OJA08927.1"/>
    <property type="molecule type" value="Genomic_DNA"/>
</dbReference>
<feature type="region of interest" description="Disordered" evidence="1">
    <location>
        <begin position="32"/>
        <end position="61"/>
    </location>
</feature>
<accession>A0A1J8PK21</accession>
<reference evidence="2 3" key="1">
    <citation type="submission" date="2016-03" db="EMBL/GenBank/DDBJ databases">
        <title>Comparative genomics of the ectomycorrhizal sister species Rhizopogon vinicolor and Rhizopogon vesiculosus (Basidiomycota: Boletales) reveals a divergence of the mating type B locus.</title>
        <authorList>
            <person name="Mujic A.B."/>
            <person name="Kuo A."/>
            <person name="Tritt A."/>
            <person name="Lipzen A."/>
            <person name="Chen C."/>
            <person name="Johnson J."/>
            <person name="Sharma A."/>
            <person name="Barry K."/>
            <person name="Grigoriev I.V."/>
            <person name="Spatafora J.W."/>
        </authorList>
    </citation>
    <scope>NUCLEOTIDE SEQUENCE [LARGE SCALE GENOMIC DNA]</scope>
    <source>
        <strain evidence="2 3">AM-OR11-056</strain>
    </source>
</reference>
<gene>
    <name evidence="2" type="ORF">AZE42_12664</name>
</gene>
<dbReference type="Proteomes" id="UP000183567">
    <property type="component" value="Unassembled WGS sequence"/>
</dbReference>
<protein>
    <submittedName>
        <fullName evidence="2">Uncharacterized protein</fullName>
    </submittedName>
</protein>
<name>A0A1J8PK21_9AGAM</name>
<evidence type="ECO:0000313" key="2">
    <source>
        <dbReference type="EMBL" id="OJA08927.1"/>
    </source>
</evidence>
<keyword evidence="3" id="KW-1185">Reference proteome</keyword>
<feature type="compositionally biased region" description="Acidic residues" evidence="1">
    <location>
        <begin position="41"/>
        <end position="58"/>
    </location>
</feature>
<evidence type="ECO:0000313" key="3">
    <source>
        <dbReference type="Proteomes" id="UP000183567"/>
    </source>
</evidence>
<dbReference type="AlphaFoldDB" id="A0A1J8PK21"/>
<evidence type="ECO:0000256" key="1">
    <source>
        <dbReference type="SAM" id="MobiDB-lite"/>
    </source>
</evidence>
<proteinExistence type="predicted"/>